<accession>A0ACC7PD85</accession>
<protein>
    <submittedName>
        <fullName evidence="1">Uncharacterized protein</fullName>
    </submittedName>
</protein>
<comment type="caution">
    <text evidence="1">The sequence shown here is derived from an EMBL/GenBank/DDBJ whole genome shotgun (WGS) entry which is preliminary data.</text>
</comment>
<sequence>MNKRWSFCALLLMTTAAFAGEPVRLEFSSANDFAEVSMTLKNVDNPNPGYVPVTVILSAQARARAKAITMFAFKKQVAMYVDGRFLSTATVQEVMDSGRIHFSIPADLAVQWVPLYLK</sequence>
<evidence type="ECO:0000313" key="2">
    <source>
        <dbReference type="Proteomes" id="UP001637618"/>
    </source>
</evidence>
<dbReference type="EMBL" id="JAPEQY010000005">
    <property type="protein sequence ID" value="MFO2477494.1"/>
    <property type="molecule type" value="Genomic_DNA"/>
</dbReference>
<keyword evidence="2" id="KW-1185">Reference proteome</keyword>
<reference evidence="1" key="1">
    <citation type="submission" date="2022-11" db="EMBL/GenBank/DDBJ databases">
        <title>Draft genome sequences of strains of Pseudomonas imrae sp. nov.</title>
        <authorList>
            <person name="Salva Serra F."/>
            <person name="Nimje P."/>
            <person name="Moore E.R.B."/>
            <person name="Marathe N.P."/>
        </authorList>
    </citation>
    <scope>NUCLEOTIDE SEQUENCE</scope>
    <source>
        <strain evidence="1">15FMM2</strain>
    </source>
</reference>
<proteinExistence type="predicted"/>
<dbReference type="Proteomes" id="UP001637618">
    <property type="component" value="Unassembled WGS sequence"/>
</dbReference>
<gene>
    <name evidence="1" type="ORF">OOJ96_08735</name>
</gene>
<organism evidence="1 2">
    <name type="scientific">Pseudomonas imrae</name>
    <dbReference type="NCBI Taxonomy" id="2992837"/>
    <lineage>
        <taxon>Bacteria</taxon>
        <taxon>Pseudomonadati</taxon>
        <taxon>Pseudomonadota</taxon>
        <taxon>Gammaproteobacteria</taxon>
        <taxon>Pseudomonadales</taxon>
        <taxon>Pseudomonadaceae</taxon>
        <taxon>Pseudomonas</taxon>
    </lineage>
</organism>
<evidence type="ECO:0000313" key="1">
    <source>
        <dbReference type="EMBL" id="MFO2477494.1"/>
    </source>
</evidence>
<name>A0ACC7PD85_9PSED</name>